<dbReference type="PROSITE" id="PS51083">
    <property type="entry name" value="ZF_HIT"/>
    <property type="match status" value="1"/>
</dbReference>
<evidence type="ECO:0000259" key="8">
    <source>
        <dbReference type="PROSITE" id="PS51083"/>
    </source>
</evidence>
<dbReference type="InterPro" id="IPR057721">
    <property type="entry name" value="BCD1_alpha/beta"/>
</dbReference>
<keyword evidence="10" id="KW-1185">Reference proteome</keyword>
<evidence type="ECO:0000313" key="10">
    <source>
        <dbReference type="Proteomes" id="UP001497512"/>
    </source>
</evidence>
<keyword evidence="4" id="KW-0862">Zinc</keyword>
<protein>
    <recommendedName>
        <fullName evidence="8">HIT-type domain-containing protein</fullName>
    </recommendedName>
</protein>
<dbReference type="InterPro" id="IPR007529">
    <property type="entry name" value="Znf_HIT"/>
</dbReference>
<evidence type="ECO:0000256" key="6">
    <source>
        <dbReference type="ARBA" id="ARBA00049654"/>
    </source>
</evidence>
<evidence type="ECO:0000256" key="4">
    <source>
        <dbReference type="ARBA" id="ARBA00022833"/>
    </source>
</evidence>
<comment type="similarity">
    <text evidence="6">Belongs to the BCD1 family.</text>
</comment>
<dbReference type="InterPro" id="IPR051639">
    <property type="entry name" value="BCD1"/>
</dbReference>
<dbReference type="Pfam" id="PF04438">
    <property type="entry name" value="zf-HIT"/>
    <property type="match status" value="1"/>
</dbReference>
<keyword evidence="1" id="KW-0597">Phosphoprotein</keyword>
<evidence type="ECO:0000256" key="2">
    <source>
        <dbReference type="ARBA" id="ARBA00022723"/>
    </source>
</evidence>
<accession>A0ABP0TMK3</accession>
<evidence type="ECO:0000256" key="7">
    <source>
        <dbReference type="PROSITE-ProRule" id="PRU00453"/>
    </source>
</evidence>
<dbReference type="EMBL" id="OZ019904">
    <property type="protein sequence ID" value="CAK9199759.1"/>
    <property type="molecule type" value="Genomic_DNA"/>
</dbReference>
<evidence type="ECO:0000256" key="5">
    <source>
        <dbReference type="ARBA" id="ARBA00049598"/>
    </source>
</evidence>
<keyword evidence="3 7" id="KW-0863">Zinc-finger</keyword>
<comment type="function">
    <text evidence="5">Required for box C/D snoRNAs accumulation involved in snoRNA processing, snoRNA transport to the nucleolus and ribosome biogenesis.</text>
</comment>
<evidence type="ECO:0000256" key="1">
    <source>
        <dbReference type="ARBA" id="ARBA00022553"/>
    </source>
</evidence>
<dbReference type="Proteomes" id="UP001497512">
    <property type="component" value="Chromosome 12"/>
</dbReference>
<evidence type="ECO:0000313" key="9">
    <source>
        <dbReference type="EMBL" id="CAK9199759.1"/>
    </source>
</evidence>
<keyword evidence="2" id="KW-0479">Metal-binding</keyword>
<dbReference type="Pfam" id="PF25790">
    <property type="entry name" value="BCD1"/>
    <property type="match status" value="1"/>
</dbReference>
<evidence type="ECO:0000256" key="3">
    <source>
        <dbReference type="ARBA" id="ARBA00022771"/>
    </source>
</evidence>
<organism evidence="9 10">
    <name type="scientific">Sphagnum troendelagicum</name>
    <dbReference type="NCBI Taxonomy" id="128251"/>
    <lineage>
        <taxon>Eukaryota</taxon>
        <taxon>Viridiplantae</taxon>
        <taxon>Streptophyta</taxon>
        <taxon>Embryophyta</taxon>
        <taxon>Bryophyta</taxon>
        <taxon>Sphagnophytina</taxon>
        <taxon>Sphagnopsida</taxon>
        <taxon>Sphagnales</taxon>
        <taxon>Sphagnaceae</taxon>
        <taxon>Sphagnum</taxon>
    </lineage>
</organism>
<proteinExistence type="inferred from homology"/>
<dbReference type="PANTHER" id="PTHR13483:SF3">
    <property type="entry name" value="BOX C_D SNORNA PROTEIN 1"/>
    <property type="match status" value="1"/>
</dbReference>
<gene>
    <name evidence="9" type="ORF">CSSPTR1EN2_LOCUS5097</name>
</gene>
<feature type="domain" description="HIT-type" evidence="8">
    <location>
        <begin position="14"/>
        <end position="48"/>
    </location>
</feature>
<dbReference type="CDD" id="cd23023">
    <property type="entry name" value="zf-HIT_BCD1"/>
    <property type="match status" value="1"/>
</dbReference>
<sequence length="297" mass="33604">MGSPSVSSESSNMCEECGKNVFKYKCPGCGVRSCGLECVKAHKTRTNCSGKRNRTAFVPISEFDDNVLISDYNLLEEILRQTDSAKRLRVPFGGDKLEMHPAMKALQHQAKIRDIKLLFLAHGMSKRKSNSTYFDRKRKCIFWRVEWVFEGTNIRLINARVDENSSLKSVLEKHFAVRSDNTATLHQLCNFHRQPISNLKLFLQKEPSESSKKAFYELDVEGNLGAQLSQKCLIEYPVIHVALNSDPEKFPVVVNLNSITSNASQPPPDVKLETPVIQEAIGVPFREEEIEEGEFVP</sequence>
<dbReference type="PANTHER" id="PTHR13483">
    <property type="entry name" value="BOX C_D SNORNA PROTEIN 1-RELATED"/>
    <property type="match status" value="1"/>
</dbReference>
<dbReference type="SUPFAM" id="SSF144232">
    <property type="entry name" value="HIT/MYND zinc finger-like"/>
    <property type="match status" value="1"/>
</dbReference>
<reference evidence="9" key="1">
    <citation type="submission" date="2024-02" db="EMBL/GenBank/DDBJ databases">
        <authorList>
            <consortium name="ELIXIR-Norway"/>
            <consortium name="Elixir Norway"/>
        </authorList>
    </citation>
    <scope>NUCLEOTIDE SEQUENCE</scope>
</reference>
<name>A0ABP0TMK3_9BRYO</name>
<dbReference type="Gene3D" id="3.30.60.190">
    <property type="match status" value="1"/>
</dbReference>